<organism evidence="2 3">
    <name type="scientific">Leptomonas pyrrhocoris</name>
    <name type="common">Firebug parasite</name>
    <dbReference type="NCBI Taxonomy" id="157538"/>
    <lineage>
        <taxon>Eukaryota</taxon>
        <taxon>Discoba</taxon>
        <taxon>Euglenozoa</taxon>
        <taxon>Kinetoplastea</taxon>
        <taxon>Metakinetoplastina</taxon>
        <taxon>Trypanosomatida</taxon>
        <taxon>Trypanosomatidae</taxon>
        <taxon>Leishmaniinae</taxon>
        <taxon>Leptomonas</taxon>
    </lineage>
</organism>
<feature type="compositionally biased region" description="Low complexity" evidence="1">
    <location>
        <begin position="78"/>
        <end position="91"/>
    </location>
</feature>
<evidence type="ECO:0000313" key="3">
    <source>
        <dbReference type="Proteomes" id="UP000037923"/>
    </source>
</evidence>
<name>A0A0N0E0W1_LEPPY</name>
<feature type="region of interest" description="Disordered" evidence="1">
    <location>
        <begin position="262"/>
        <end position="288"/>
    </location>
</feature>
<feature type="compositionally biased region" description="Low complexity" evidence="1">
    <location>
        <begin position="262"/>
        <end position="272"/>
    </location>
</feature>
<dbReference type="RefSeq" id="XP_015665350.1">
    <property type="nucleotide sequence ID" value="XM_015797342.1"/>
</dbReference>
<dbReference type="Proteomes" id="UP000037923">
    <property type="component" value="Unassembled WGS sequence"/>
</dbReference>
<accession>A0A0N0E0W1</accession>
<sequence>MGNVCSTAEEKRHHRENTKNRNNPTESYDTWKQKMLLDIGADPLAVVRDFPRMIVYVGTETHHNYLPAGCEHTNANWRAASTTPTPGGPSRRPSENPFVVSSSNLNRNENERNGEEDNNHNSSTTHAHAQYGHHRRDRSGHPLLPRSGSDHGRPPLCVDATGGGNNNSSTTPGVSPGPSPLQAPRLYPGGRTSQREPFREDDAFAARMKRVREEVLLLSELCDERATFGVAFESAWDRLVAQGSNDGAVESEAVSEYLAVFQPQQQQQQQQQDGRLPPPAPKRTARTSLPLDVHQILLNACVDSGMIALAEEQCHTVPTSTTLRTVGASASAPSGPGALPLPARASPSVPSRSSRPESPGISAFQLPDTTAATALLSVEAPADYGGGANAKASAKKGTSSPPPLHHHVHDKDGAPKSSSNSQIRSAASLVPSGAPGGAPGNPSRYTVRSATFHLMQFATQSVMFFPVQRLKHVLWVPWGSHMQDVSWTIHFSLKDATSADLIALKQHTLNTLYNSASTVPTKEANAVGAARMGEASLQLTPSSELAANNNTTTLNAEQAADAFGAAAAAPSTYSEADGRTATTNGTAATYGNTAESKGTRRIIAIQHVLTGRHYVEEADRKTVPRYELDWACSIRIDQETLQDTFAPFQKFAALSHSVKASPLLGEGANSTPPSLMRRAFKSEEENDGSAAVNHSSADPPLQREELGEDGLDAGGSSVNALGAEGIPSPQQPALLQREVIAATVEVVAARVERPPHTMCLVSSTWKKHKEELDYVLMQQYNVCLEDKDSLDAKRLA</sequence>
<gene>
    <name evidence="2" type="ORF">ABB37_00948</name>
</gene>
<dbReference type="GeneID" id="26901245"/>
<dbReference type="EMBL" id="LGTL01000001">
    <property type="protein sequence ID" value="KPA86911.1"/>
    <property type="molecule type" value="Genomic_DNA"/>
</dbReference>
<dbReference type="AlphaFoldDB" id="A0A0N0E0W1"/>
<feature type="region of interest" description="Disordered" evidence="1">
    <location>
        <begin position="1"/>
        <end position="27"/>
    </location>
</feature>
<dbReference type="OrthoDB" id="273734at2759"/>
<reference evidence="2 3" key="1">
    <citation type="submission" date="2015-07" db="EMBL/GenBank/DDBJ databases">
        <title>High-quality genome of monoxenous trypanosomatid Leptomonas pyrrhocoris.</title>
        <authorList>
            <person name="Flegontov P."/>
            <person name="Butenko A."/>
            <person name="Firsov S."/>
            <person name="Vlcek C."/>
            <person name="Logacheva M.D."/>
            <person name="Field M."/>
            <person name="Filatov D."/>
            <person name="Flegontova O."/>
            <person name="Gerasimov E."/>
            <person name="Jackson A.P."/>
            <person name="Kelly S."/>
            <person name="Opperdoes F."/>
            <person name="O'Reilly A."/>
            <person name="Votypka J."/>
            <person name="Yurchenko V."/>
            <person name="Lukes J."/>
        </authorList>
    </citation>
    <scope>NUCLEOTIDE SEQUENCE [LARGE SCALE GENOMIC DNA]</scope>
    <source>
        <strain evidence="2">H10</strain>
    </source>
</reference>
<dbReference type="EMBL" id="LGTL01000001">
    <property type="protein sequence ID" value="KPA86912.1"/>
    <property type="molecule type" value="Genomic_DNA"/>
</dbReference>
<proteinExistence type="predicted"/>
<feature type="compositionally biased region" description="Low complexity" evidence="1">
    <location>
        <begin position="389"/>
        <end position="399"/>
    </location>
</feature>
<evidence type="ECO:0000256" key="1">
    <source>
        <dbReference type="SAM" id="MobiDB-lite"/>
    </source>
</evidence>
<protein>
    <submittedName>
        <fullName evidence="2">Uncharacterized protein</fullName>
    </submittedName>
</protein>
<evidence type="ECO:0000313" key="2">
    <source>
        <dbReference type="EMBL" id="KPA86911.1"/>
    </source>
</evidence>
<dbReference type="OMA" id="IRDFPRM"/>
<feature type="compositionally biased region" description="Low complexity" evidence="1">
    <location>
        <begin position="417"/>
        <end position="433"/>
    </location>
</feature>
<dbReference type="VEuPathDB" id="TriTrypDB:LpyrH10_01_9480"/>
<keyword evidence="3" id="KW-1185">Reference proteome</keyword>
<feature type="region of interest" description="Disordered" evidence="1">
    <location>
        <begin position="78"/>
        <end position="201"/>
    </location>
</feature>
<feature type="compositionally biased region" description="Low complexity" evidence="1">
    <location>
        <begin position="326"/>
        <end position="360"/>
    </location>
</feature>
<feature type="region of interest" description="Disordered" evidence="1">
    <location>
        <begin position="387"/>
        <end position="442"/>
    </location>
</feature>
<feature type="region of interest" description="Disordered" evidence="1">
    <location>
        <begin position="681"/>
        <end position="725"/>
    </location>
</feature>
<feature type="compositionally biased region" description="Basic and acidic residues" evidence="1">
    <location>
        <begin position="108"/>
        <end position="119"/>
    </location>
</feature>
<comment type="caution">
    <text evidence="2">The sequence shown here is derived from an EMBL/GenBank/DDBJ whole genome shotgun (WGS) entry which is preliminary data.</text>
</comment>
<dbReference type="RefSeq" id="XP_015665351.1">
    <property type="nucleotide sequence ID" value="XM_015797343.1"/>
</dbReference>
<feature type="region of interest" description="Disordered" evidence="1">
    <location>
        <begin position="326"/>
        <end position="364"/>
    </location>
</feature>